<evidence type="ECO:0000259" key="3">
    <source>
        <dbReference type="Pfam" id="PF09972"/>
    </source>
</evidence>
<evidence type="ECO:0000259" key="4">
    <source>
        <dbReference type="Pfam" id="PF20990"/>
    </source>
</evidence>
<keyword evidence="2" id="KW-0812">Transmembrane</keyword>
<evidence type="ECO:0000256" key="2">
    <source>
        <dbReference type="SAM" id="Phobius"/>
    </source>
</evidence>
<evidence type="ECO:0000313" key="5">
    <source>
        <dbReference type="EMBL" id="MEA5389992.1"/>
    </source>
</evidence>
<keyword evidence="2" id="KW-1133">Transmembrane helix</keyword>
<feature type="region of interest" description="Disordered" evidence="1">
    <location>
        <begin position="564"/>
        <end position="599"/>
    </location>
</feature>
<dbReference type="Pfam" id="PF09972">
    <property type="entry name" value="DUF2207"/>
    <property type="match status" value="1"/>
</dbReference>
<evidence type="ECO:0000313" key="6">
    <source>
        <dbReference type="Proteomes" id="UP001304461"/>
    </source>
</evidence>
<comment type="caution">
    <text evidence="5">The sequence shown here is derived from an EMBL/GenBank/DDBJ whole genome shotgun (WGS) entry which is preliminary data.</text>
</comment>
<name>A0ABU5RQH0_9CYAN</name>
<dbReference type="Pfam" id="PF20990">
    <property type="entry name" value="DUF2207_C"/>
    <property type="match status" value="1"/>
</dbReference>
<sequence>MAEGLAAARWLRRRWRWGLGGLLGLALTLLLLAPWGAGAASSATERQLTLTDFQMQAVVEPTGAVQVRETLTARFDGSWNGLVRQIPLLARRPGGLESLGLRVLAVTDPEGRPFRYESSHPGADLKLKIWIPGAENASRTAVITYRLKRGLRFYPDHDEFNWNVTGNAWEVPIERASAAVQLPPGVSGLHASVYTGPRGAREQNATLTIGADTVASSTTRRLEPGEGFTLAVGFAKGLVPPPSALEQLVDWWQGRLTLLLPLLCTAVLGPLWWRIGRDPAVGPVPVTYEPPEGLPPAVLGSLVAEQVSGSALSATLVALAVKGQLRIEQDQKKLLFLNLGKRYVFTLLGAPAQRSALLPHEAYLLETLFASVEPGATVSTDQLRDHFYVHVPGFERLVMQAVLAQKFFRRWPGTVRALTFFGGLGLAAGVFVLASALLPHDIVMLQGAAHPWLILVSLALTVVLVGVFAWIMPSRTTRGTAVLRQTLGFQEFLRRVEAPRLERLVLTPELFERFLPYAMVAGLTRQWTAAFQGILEVAPSWYVGSGDFDLTDFGTSLEDCFSTTTGAMQSSPSSSSSSSGSSGGGSSGGGDGGGGGGGF</sequence>
<feature type="domain" description="DUF2207" evidence="3">
    <location>
        <begin position="50"/>
        <end position="234"/>
    </location>
</feature>
<feature type="transmembrane region" description="Helical" evidence="2">
    <location>
        <begin position="450"/>
        <end position="471"/>
    </location>
</feature>
<evidence type="ECO:0000256" key="1">
    <source>
        <dbReference type="SAM" id="MobiDB-lite"/>
    </source>
</evidence>
<reference evidence="5 6" key="1">
    <citation type="submission" date="2023-12" db="EMBL/GenBank/DDBJ databases">
        <title>Baltic Sea Cyanobacteria.</title>
        <authorList>
            <person name="Delbaje E."/>
            <person name="Fewer D.P."/>
            <person name="Shishido T.K."/>
        </authorList>
    </citation>
    <scope>NUCLEOTIDE SEQUENCE [LARGE SCALE GENOMIC DNA]</scope>
    <source>
        <strain evidence="5 6">UHCC 0139</strain>
    </source>
</reference>
<dbReference type="EMBL" id="JAYGHX010000001">
    <property type="protein sequence ID" value="MEA5389992.1"/>
    <property type="molecule type" value="Genomic_DNA"/>
</dbReference>
<protein>
    <submittedName>
        <fullName evidence="5">DUF2207 domain-containing protein</fullName>
    </submittedName>
</protein>
<proteinExistence type="predicted"/>
<organism evidence="5 6">
    <name type="scientific">Cyanobium gracile UHCC 0139</name>
    <dbReference type="NCBI Taxonomy" id="3110308"/>
    <lineage>
        <taxon>Bacteria</taxon>
        <taxon>Bacillati</taxon>
        <taxon>Cyanobacteriota</taxon>
        <taxon>Cyanophyceae</taxon>
        <taxon>Synechococcales</taxon>
        <taxon>Prochlorococcaceae</taxon>
        <taxon>Cyanobium</taxon>
    </lineage>
</organism>
<keyword evidence="6" id="KW-1185">Reference proteome</keyword>
<accession>A0ABU5RQH0</accession>
<dbReference type="RefSeq" id="WP_323304114.1">
    <property type="nucleotide sequence ID" value="NZ_JAYGHX010000001.1"/>
</dbReference>
<dbReference type="InterPro" id="IPR018702">
    <property type="entry name" value="DUF2207"/>
</dbReference>
<gene>
    <name evidence="5" type="ORF">VB738_01835</name>
</gene>
<feature type="transmembrane region" description="Helical" evidence="2">
    <location>
        <begin position="415"/>
        <end position="438"/>
    </location>
</feature>
<feature type="compositionally biased region" description="Low complexity" evidence="1">
    <location>
        <begin position="570"/>
        <end position="580"/>
    </location>
</feature>
<keyword evidence="2" id="KW-0472">Membrane</keyword>
<feature type="compositionally biased region" description="Gly residues" evidence="1">
    <location>
        <begin position="581"/>
        <end position="599"/>
    </location>
</feature>
<dbReference type="Proteomes" id="UP001304461">
    <property type="component" value="Unassembled WGS sequence"/>
</dbReference>
<feature type="domain" description="Predicted membrane protein YciQ-like C-terminal" evidence="4">
    <location>
        <begin position="288"/>
        <end position="531"/>
    </location>
</feature>
<dbReference type="InterPro" id="IPR048389">
    <property type="entry name" value="YciQ-like_C"/>
</dbReference>